<organism evidence="1 2">
    <name type="scientific">Sphaerodactylus townsendi</name>
    <dbReference type="NCBI Taxonomy" id="933632"/>
    <lineage>
        <taxon>Eukaryota</taxon>
        <taxon>Metazoa</taxon>
        <taxon>Chordata</taxon>
        <taxon>Craniata</taxon>
        <taxon>Vertebrata</taxon>
        <taxon>Euteleostomi</taxon>
        <taxon>Lepidosauria</taxon>
        <taxon>Squamata</taxon>
        <taxon>Bifurcata</taxon>
        <taxon>Gekkota</taxon>
        <taxon>Sphaerodactylidae</taxon>
        <taxon>Sphaerodactylus</taxon>
    </lineage>
</organism>
<keyword evidence="2" id="KW-1185">Reference proteome</keyword>
<dbReference type="Proteomes" id="UP000827872">
    <property type="component" value="Linkage Group LG04"/>
</dbReference>
<dbReference type="EMBL" id="CM037617">
    <property type="protein sequence ID" value="KAH8006137.1"/>
    <property type="molecule type" value="Genomic_DNA"/>
</dbReference>
<accession>A0ACB8FLC9</accession>
<gene>
    <name evidence="1" type="ORF">K3G42_032072</name>
</gene>
<name>A0ACB8FLC9_9SAUR</name>
<reference evidence="1" key="1">
    <citation type="submission" date="2021-08" db="EMBL/GenBank/DDBJ databases">
        <title>The first chromosome-level gecko genome reveals the dynamic sex chromosomes of Neotropical dwarf geckos (Sphaerodactylidae: Sphaerodactylus).</title>
        <authorList>
            <person name="Pinto B.J."/>
            <person name="Keating S.E."/>
            <person name="Gamble T."/>
        </authorList>
    </citation>
    <scope>NUCLEOTIDE SEQUENCE</scope>
    <source>
        <strain evidence="1">TG3544</strain>
    </source>
</reference>
<comment type="caution">
    <text evidence="1">The sequence shown here is derived from an EMBL/GenBank/DDBJ whole genome shotgun (WGS) entry which is preliminary data.</text>
</comment>
<protein>
    <submittedName>
        <fullName evidence="1">Uncharacterized protein</fullName>
    </submittedName>
</protein>
<evidence type="ECO:0000313" key="2">
    <source>
        <dbReference type="Proteomes" id="UP000827872"/>
    </source>
</evidence>
<evidence type="ECO:0000313" key="1">
    <source>
        <dbReference type="EMBL" id="KAH8006137.1"/>
    </source>
</evidence>
<sequence length="99" mass="10547">MVWLPIAVLFFSLPRSPAVDMYGSSLPFAQKISFVGGSPGWALSSSLSLRAGAQPPCPRKSTDGLLNSCQLYRLPGSSLVDTFNSAAVSFMPDHRCPSV</sequence>
<proteinExistence type="predicted"/>